<reference evidence="2 3" key="1">
    <citation type="submission" date="2017-03" db="EMBL/GenBank/DDBJ databases">
        <title>An alternative strategy for trypanosome survival in the mammalian bloodstream revealed through genome and transcriptome analysis of the ubiquitous bovine parasite Trypanosoma (Megatrypanum) theileri.</title>
        <authorList>
            <person name="Kelly S."/>
            <person name="Ivens A."/>
            <person name="Mott A."/>
            <person name="O'Neill E."/>
            <person name="Emms D."/>
            <person name="Macleod O."/>
            <person name="Voorheis P."/>
            <person name="Matthews J."/>
            <person name="Matthews K."/>
            <person name="Carrington M."/>
        </authorList>
    </citation>
    <scope>NUCLEOTIDE SEQUENCE [LARGE SCALE GENOMIC DNA]</scope>
    <source>
        <strain evidence="2">Edinburgh</strain>
    </source>
</reference>
<evidence type="ECO:0000313" key="3">
    <source>
        <dbReference type="Proteomes" id="UP000192257"/>
    </source>
</evidence>
<evidence type="ECO:0000256" key="1">
    <source>
        <dbReference type="SAM" id="MobiDB-lite"/>
    </source>
</evidence>
<feature type="region of interest" description="Disordered" evidence="1">
    <location>
        <begin position="307"/>
        <end position="366"/>
    </location>
</feature>
<dbReference type="OrthoDB" id="252554at2759"/>
<name>A0A1X0NKF6_9TRYP</name>
<proteinExistence type="predicted"/>
<dbReference type="RefSeq" id="XP_028878646.1">
    <property type="nucleotide sequence ID" value="XM_029030047.1"/>
</dbReference>
<protein>
    <submittedName>
        <fullName evidence="2">Uncharacterized protein</fullName>
    </submittedName>
</protein>
<accession>A0A1X0NKF6</accession>
<organism evidence="2 3">
    <name type="scientific">Trypanosoma theileri</name>
    <dbReference type="NCBI Taxonomy" id="67003"/>
    <lineage>
        <taxon>Eukaryota</taxon>
        <taxon>Discoba</taxon>
        <taxon>Euglenozoa</taxon>
        <taxon>Kinetoplastea</taxon>
        <taxon>Metakinetoplastina</taxon>
        <taxon>Trypanosomatida</taxon>
        <taxon>Trypanosomatidae</taxon>
        <taxon>Trypanosoma</taxon>
    </lineage>
</organism>
<evidence type="ECO:0000313" key="2">
    <source>
        <dbReference type="EMBL" id="ORC84580.1"/>
    </source>
</evidence>
<dbReference type="VEuPathDB" id="TriTrypDB:TM35_000431480"/>
<keyword evidence="3" id="KW-1185">Reference proteome</keyword>
<dbReference type="EMBL" id="NBCO01000043">
    <property type="protein sequence ID" value="ORC84580.1"/>
    <property type="molecule type" value="Genomic_DNA"/>
</dbReference>
<dbReference type="AlphaFoldDB" id="A0A1X0NKF6"/>
<dbReference type="GeneID" id="39989827"/>
<comment type="caution">
    <text evidence="2">The sequence shown here is derived from an EMBL/GenBank/DDBJ whole genome shotgun (WGS) entry which is preliminary data.</text>
</comment>
<dbReference type="Proteomes" id="UP000192257">
    <property type="component" value="Unassembled WGS sequence"/>
</dbReference>
<sequence length="430" mass="47737">MNVNLQKQYEEEGQGEEELQQHQQEQQHRAIWGRLAIAEVPYPIIAADDVVISLYTNRLLFRVASSTFTVIVFLRDVVRIVFFAEVNGIELQVKREDGGYRSYITTFREPNAALMLYDVMLPLLPSHVEDSSLAQAVTPCIYTTDYPFSLLSSCTMKEAGFYELCPRNISPLEGRDIAKHLFFPPEHHFLLSNEPPIMAPLNTAHPSLSSSISLPLSAPSLKQEQPDLVMRENFKQPSQHVESLQRDSEDVRRNSLQIPVTEVKDLESSQDEPRLVTYDVITGELKDYEDYTHNDFTPLSGGSGTVVDNITPISYSQSHPSPGPQPQSSNDLLPTRGPSVGMRSTTSGALRIPRGSETFSSSSPAVAEAAVKRTSGGILMPESRSVSAYSHWTGVGTTSAPMRLPRQSSNASSNDHVFHILVNYGPTEQF</sequence>
<gene>
    <name evidence="2" type="ORF">TM35_000431480</name>
</gene>